<evidence type="ECO:0000313" key="1">
    <source>
        <dbReference type="EMBL" id="GHO49909.1"/>
    </source>
</evidence>
<dbReference type="EMBL" id="BNJF01000006">
    <property type="protein sequence ID" value="GHO49909.1"/>
    <property type="molecule type" value="Genomic_DNA"/>
</dbReference>
<name>A0A8J3ID50_9CHLR</name>
<comment type="caution">
    <text evidence="1">The sequence shown here is derived from an EMBL/GenBank/DDBJ whole genome shotgun (WGS) entry which is preliminary data.</text>
</comment>
<protein>
    <submittedName>
        <fullName evidence="1">Uncharacterized protein</fullName>
    </submittedName>
</protein>
<keyword evidence="2" id="KW-1185">Reference proteome</keyword>
<accession>A0A8J3ID50</accession>
<evidence type="ECO:0000313" key="2">
    <source>
        <dbReference type="Proteomes" id="UP000612362"/>
    </source>
</evidence>
<dbReference type="AlphaFoldDB" id="A0A8J3ID50"/>
<dbReference type="Proteomes" id="UP000612362">
    <property type="component" value="Unassembled WGS sequence"/>
</dbReference>
<gene>
    <name evidence="1" type="ORF">KSX_80720</name>
</gene>
<organism evidence="1 2">
    <name type="scientific">Ktedonospora formicarum</name>
    <dbReference type="NCBI Taxonomy" id="2778364"/>
    <lineage>
        <taxon>Bacteria</taxon>
        <taxon>Bacillati</taxon>
        <taxon>Chloroflexota</taxon>
        <taxon>Ktedonobacteria</taxon>
        <taxon>Ktedonobacterales</taxon>
        <taxon>Ktedonobacteraceae</taxon>
        <taxon>Ktedonospora</taxon>
    </lineage>
</organism>
<sequence length="57" mass="6596">MRRKDSGLRTLRPLVVAKVAFLMLHLTGEMVHEYRVAVFGVDVRICFSDIEKISFML</sequence>
<proteinExistence type="predicted"/>
<reference evidence="1" key="1">
    <citation type="submission" date="2020-10" db="EMBL/GenBank/DDBJ databases">
        <title>Taxonomic study of unclassified bacteria belonging to the class Ktedonobacteria.</title>
        <authorList>
            <person name="Yabe S."/>
            <person name="Wang C.M."/>
            <person name="Zheng Y."/>
            <person name="Sakai Y."/>
            <person name="Cavaletti L."/>
            <person name="Monciardini P."/>
            <person name="Donadio S."/>
        </authorList>
    </citation>
    <scope>NUCLEOTIDE SEQUENCE</scope>
    <source>
        <strain evidence="1">SOSP1-1</strain>
    </source>
</reference>